<dbReference type="InterPro" id="IPR036179">
    <property type="entry name" value="Ig-like_dom_sf"/>
</dbReference>
<evidence type="ECO:0000313" key="8">
    <source>
        <dbReference type="RefSeq" id="XP_011505086.1"/>
    </source>
</evidence>
<dbReference type="GO" id="GO:0005520">
    <property type="term" value="F:insulin-like growth factor binding"/>
    <property type="evidence" value="ECO:0007669"/>
    <property type="project" value="InterPro"/>
</dbReference>
<reference evidence="8" key="1">
    <citation type="submission" date="2025-08" db="UniProtKB">
        <authorList>
            <consortium name="RefSeq"/>
        </authorList>
    </citation>
    <scope>IDENTIFICATION</scope>
</reference>
<dbReference type="CDD" id="cd00104">
    <property type="entry name" value="KAZAL_FS"/>
    <property type="match status" value="1"/>
</dbReference>
<dbReference type="PANTHER" id="PTHR14186">
    <property type="entry name" value="INSULIN-LIKE GROWTH FACTOR BINDING PROTEIN-RELATED"/>
    <property type="match status" value="1"/>
</dbReference>
<dbReference type="InterPro" id="IPR002350">
    <property type="entry name" value="Kazal_dom"/>
</dbReference>
<dbReference type="InterPro" id="IPR003599">
    <property type="entry name" value="Ig_sub"/>
</dbReference>
<dbReference type="AlphaFoldDB" id="A0AAJ6YVE4"/>
<evidence type="ECO:0000256" key="2">
    <source>
        <dbReference type="ARBA" id="ARBA00022525"/>
    </source>
</evidence>
<evidence type="ECO:0000259" key="6">
    <source>
        <dbReference type="PROSITE" id="PS51465"/>
    </source>
</evidence>
<dbReference type="InterPro" id="IPR011390">
    <property type="entry name" value="IGFBP_rP_mac25"/>
</dbReference>
<dbReference type="GO" id="GO:0005576">
    <property type="term" value="C:extracellular region"/>
    <property type="evidence" value="ECO:0007669"/>
    <property type="project" value="UniProtKB-SubCell"/>
</dbReference>
<dbReference type="InterPro" id="IPR013783">
    <property type="entry name" value="Ig-like_fold"/>
</dbReference>
<dbReference type="PROSITE" id="PS50835">
    <property type="entry name" value="IG_LIKE"/>
    <property type="match status" value="1"/>
</dbReference>
<sequence>MSRQPLLLTLLAFIGLASGYLALHSRGSHPAKIANSLNYTEGCRACDINRCPADASLCPLGFVPDVCGCCTKGVCARLGGESCWNASIPELPKVRKNEGLCSRNYFCKLRDDLQPEDVPEATCSCMEQSLACGTNNRTYDTPCFLHEEAIRIRDSLLELQHLGPCPSRPRIYSGPKDIVATTGQIIAFDCEAKGFPLPHIYWEFHSADGSKFFRLPYNKLENSDAKQAEPENLIQTSWLQLGRFETYHVGTYHCIAKNPYGEASASSQVSMR</sequence>
<dbReference type="InterPro" id="IPR009030">
    <property type="entry name" value="Growth_fac_rcpt_cys_sf"/>
</dbReference>
<dbReference type="Gene3D" id="3.30.60.30">
    <property type="match status" value="1"/>
</dbReference>
<protein>
    <submittedName>
        <fullName evidence="8">Insulin-like growth factor-binding protein-related protein 1</fullName>
    </submittedName>
</protein>
<dbReference type="Gene3D" id="2.60.40.10">
    <property type="entry name" value="Immunoglobulins"/>
    <property type="match status" value="1"/>
</dbReference>
<evidence type="ECO:0000313" key="7">
    <source>
        <dbReference type="Proteomes" id="UP000695007"/>
    </source>
</evidence>
<dbReference type="Pfam" id="PF07648">
    <property type="entry name" value="Kazal_2"/>
    <property type="match status" value="1"/>
</dbReference>
<dbReference type="KEGG" id="csol:105367925"/>
<dbReference type="Pfam" id="PF07679">
    <property type="entry name" value="I-set"/>
    <property type="match status" value="1"/>
</dbReference>
<dbReference type="GO" id="GO:0001558">
    <property type="term" value="P:regulation of cell growth"/>
    <property type="evidence" value="ECO:0007669"/>
    <property type="project" value="InterPro"/>
</dbReference>
<evidence type="ECO:0000256" key="4">
    <source>
        <dbReference type="SAM" id="SignalP"/>
    </source>
</evidence>
<keyword evidence="7" id="KW-1185">Reference proteome</keyword>
<dbReference type="GeneID" id="105367925"/>
<organism evidence="7 8">
    <name type="scientific">Ceratosolen solmsi marchali</name>
    <dbReference type="NCBI Taxonomy" id="326594"/>
    <lineage>
        <taxon>Eukaryota</taxon>
        <taxon>Metazoa</taxon>
        <taxon>Ecdysozoa</taxon>
        <taxon>Arthropoda</taxon>
        <taxon>Hexapoda</taxon>
        <taxon>Insecta</taxon>
        <taxon>Pterygota</taxon>
        <taxon>Neoptera</taxon>
        <taxon>Endopterygota</taxon>
        <taxon>Hymenoptera</taxon>
        <taxon>Apocrita</taxon>
        <taxon>Proctotrupomorpha</taxon>
        <taxon>Chalcidoidea</taxon>
        <taxon>Agaonidae</taxon>
        <taxon>Agaoninae</taxon>
        <taxon>Ceratosolen</taxon>
    </lineage>
</organism>
<accession>A0AAJ6YVE4</accession>
<dbReference type="InterPro" id="IPR007110">
    <property type="entry name" value="Ig-like_dom"/>
</dbReference>
<dbReference type="SUPFAM" id="SSF57184">
    <property type="entry name" value="Growth factor receptor domain"/>
    <property type="match status" value="1"/>
</dbReference>
<dbReference type="InterPro" id="IPR036058">
    <property type="entry name" value="Kazal_dom_sf"/>
</dbReference>
<evidence type="ECO:0000256" key="3">
    <source>
        <dbReference type="ARBA" id="ARBA00022729"/>
    </source>
</evidence>
<feature type="domain" description="Kazal-like" evidence="6">
    <location>
        <begin position="102"/>
        <end position="167"/>
    </location>
</feature>
<dbReference type="Gene3D" id="4.10.40.20">
    <property type="match status" value="1"/>
</dbReference>
<feature type="domain" description="Ig-like" evidence="5">
    <location>
        <begin position="169"/>
        <end position="270"/>
    </location>
</feature>
<evidence type="ECO:0000259" key="5">
    <source>
        <dbReference type="PROSITE" id="PS50835"/>
    </source>
</evidence>
<dbReference type="PANTHER" id="PTHR14186:SF19">
    <property type="entry name" value="INSULIN-LIKE GROWTH FACTOR-BINDING PROTEIN 7"/>
    <property type="match status" value="1"/>
</dbReference>
<evidence type="ECO:0000256" key="1">
    <source>
        <dbReference type="ARBA" id="ARBA00004613"/>
    </source>
</evidence>
<dbReference type="Proteomes" id="UP000695007">
    <property type="component" value="Unplaced"/>
</dbReference>
<feature type="chain" id="PRO_5042571294" evidence="4">
    <location>
        <begin position="20"/>
        <end position="272"/>
    </location>
</feature>
<dbReference type="InterPro" id="IPR013098">
    <property type="entry name" value="Ig_I-set"/>
</dbReference>
<keyword evidence="2" id="KW-0964">Secreted</keyword>
<dbReference type="SMART" id="SM00409">
    <property type="entry name" value="IG"/>
    <property type="match status" value="1"/>
</dbReference>
<comment type="subcellular location">
    <subcellularLocation>
        <location evidence="1">Secreted</location>
    </subcellularLocation>
</comment>
<dbReference type="SUPFAM" id="SSF100895">
    <property type="entry name" value="Kazal-type serine protease inhibitors"/>
    <property type="match status" value="1"/>
</dbReference>
<dbReference type="SUPFAM" id="SSF48726">
    <property type="entry name" value="Immunoglobulin"/>
    <property type="match status" value="1"/>
</dbReference>
<dbReference type="RefSeq" id="XP_011505086.1">
    <property type="nucleotide sequence ID" value="XM_011506784.1"/>
</dbReference>
<proteinExistence type="predicted"/>
<keyword evidence="3 4" id="KW-0732">Signal</keyword>
<feature type="signal peptide" evidence="4">
    <location>
        <begin position="1"/>
        <end position="19"/>
    </location>
</feature>
<dbReference type="GO" id="GO:0009966">
    <property type="term" value="P:regulation of signal transduction"/>
    <property type="evidence" value="ECO:0007669"/>
    <property type="project" value="TreeGrafter"/>
</dbReference>
<dbReference type="PROSITE" id="PS51465">
    <property type="entry name" value="KAZAL_2"/>
    <property type="match status" value="1"/>
</dbReference>
<gene>
    <name evidence="8" type="primary">LOC105367925</name>
</gene>
<dbReference type="SMART" id="SM00280">
    <property type="entry name" value="KAZAL"/>
    <property type="match status" value="1"/>
</dbReference>
<name>A0AAJ6YVE4_9HYME</name>